<feature type="region of interest" description="Disordered" evidence="6">
    <location>
        <begin position="1"/>
        <end position="32"/>
    </location>
</feature>
<dbReference type="PANTHER" id="PTHR43791:SF32">
    <property type="entry name" value="MAJOR FACILITATOR SUPERFAMILY (MFS) PROFILE DOMAIN-CONTAINING PROTEIN"/>
    <property type="match status" value="1"/>
</dbReference>
<keyword evidence="9" id="KW-1185">Reference proteome</keyword>
<evidence type="ECO:0000256" key="4">
    <source>
        <dbReference type="ARBA" id="ARBA00022989"/>
    </source>
</evidence>
<dbReference type="InterPro" id="IPR011701">
    <property type="entry name" value="MFS"/>
</dbReference>
<dbReference type="Gene3D" id="1.20.1250.20">
    <property type="entry name" value="MFS general substrate transporter like domains"/>
    <property type="match status" value="2"/>
</dbReference>
<keyword evidence="4 7" id="KW-1133">Transmembrane helix</keyword>
<dbReference type="Pfam" id="PF07690">
    <property type="entry name" value="MFS_1"/>
    <property type="match status" value="1"/>
</dbReference>
<keyword evidence="2" id="KW-0813">Transport</keyword>
<evidence type="ECO:0000256" key="7">
    <source>
        <dbReference type="SAM" id="Phobius"/>
    </source>
</evidence>
<evidence type="ECO:0000313" key="9">
    <source>
        <dbReference type="Proteomes" id="UP001610563"/>
    </source>
</evidence>
<reference evidence="8 9" key="1">
    <citation type="submission" date="2024-07" db="EMBL/GenBank/DDBJ databases">
        <title>Section-level genome sequencing and comparative genomics of Aspergillus sections Usti and Cavernicolus.</title>
        <authorList>
            <consortium name="Lawrence Berkeley National Laboratory"/>
            <person name="Nybo J.L."/>
            <person name="Vesth T.C."/>
            <person name="Theobald S."/>
            <person name="Frisvad J.C."/>
            <person name="Larsen T.O."/>
            <person name="Kjaerboelling I."/>
            <person name="Rothschild-Mancinelli K."/>
            <person name="Lyhne E.K."/>
            <person name="Kogle M.E."/>
            <person name="Barry K."/>
            <person name="Clum A."/>
            <person name="Na H."/>
            <person name="Ledsgaard L."/>
            <person name="Lin J."/>
            <person name="Lipzen A."/>
            <person name="Kuo A."/>
            <person name="Riley R."/>
            <person name="Mondo S."/>
            <person name="Labutti K."/>
            <person name="Haridas S."/>
            <person name="Pangalinan J."/>
            <person name="Salamov A.A."/>
            <person name="Simmons B.A."/>
            <person name="Magnuson J.K."/>
            <person name="Chen J."/>
            <person name="Drula E."/>
            <person name="Henrissat B."/>
            <person name="Wiebenga A."/>
            <person name="Lubbers R.J."/>
            <person name="Gomes A.C."/>
            <person name="Makela M.R."/>
            <person name="Stajich J."/>
            <person name="Grigoriev I.V."/>
            <person name="Mortensen U.H."/>
            <person name="De Vries R.P."/>
            <person name="Baker S.E."/>
            <person name="Andersen M.R."/>
        </authorList>
    </citation>
    <scope>NUCLEOTIDE SEQUENCE [LARGE SCALE GENOMIC DNA]</scope>
    <source>
        <strain evidence="8 9">CBS 209.92</strain>
    </source>
</reference>
<dbReference type="InterPro" id="IPR036259">
    <property type="entry name" value="MFS_trans_sf"/>
</dbReference>
<dbReference type="PANTHER" id="PTHR43791">
    <property type="entry name" value="PERMEASE-RELATED"/>
    <property type="match status" value="1"/>
</dbReference>
<feature type="transmembrane region" description="Helical" evidence="7">
    <location>
        <begin position="355"/>
        <end position="377"/>
    </location>
</feature>
<sequence length="507" mass="56271">MADKNAVDVKVGQLHSGTSTPPDSERNDVEHDDRTLSQHILKNGEQVLVTWRKEEESRVVRKVDFLFLPIFSLMFTWMAIDRTNVSGVLTSTFVSDTNMTRDQANTGVSLLWLGIVLLEIPSNIVLHRIGPHYWIPAQVVTWGLIEVLQSQVTNAGGWYVARLFLGLGESGFIPGGLYTLSRWYLPNELTQRTAIYFLGPSISAAFGSLISAGALKLHLEAGLKGWQWIFIICGVSTIATGVLAFAVIPRSPHHTGHLFGGLIRVPGWLTDHEADILVAHADRTDVLLSWSTWPYLIVCLTGLQSVNGLSTWGATIIKSLGFSSIRANLLNAPGSLLGAFFGIILSGFVDRYSRFGYAIIFAAVWTLAGLVALYVCCTPSRSCETKMELKLTLLAHRGWQPINVTWLSLNFKTPQKRAVAYAVYIGCSNLGGTYGNQVFRASDAPLYRNAWIICISLGAVWLGGVIAQTIGFQWANRVFARKLVENPELEREVVHTDKRGRRYRFYW</sequence>
<evidence type="ECO:0000256" key="6">
    <source>
        <dbReference type="SAM" id="MobiDB-lite"/>
    </source>
</evidence>
<dbReference type="SUPFAM" id="SSF103473">
    <property type="entry name" value="MFS general substrate transporter"/>
    <property type="match status" value="1"/>
</dbReference>
<evidence type="ECO:0000256" key="1">
    <source>
        <dbReference type="ARBA" id="ARBA00004141"/>
    </source>
</evidence>
<dbReference type="EMBL" id="JBFTWV010000170">
    <property type="protein sequence ID" value="KAL2784690.1"/>
    <property type="molecule type" value="Genomic_DNA"/>
</dbReference>
<dbReference type="Proteomes" id="UP001610563">
    <property type="component" value="Unassembled WGS sequence"/>
</dbReference>
<keyword evidence="3 7" id="KW-0812">Transmembrane</keyword>
<evidence type="ECO:0000256" key="3">
    <source>
        <dbReference type="ARBA" id="ARBA00022692"/>
    </source>
</evidence>
<feature type="transmembrane region" description="Helical" evidence="7">
    <location>
        <begin position="418"/>
        <end position="438"/>
    </location>
</feature>
<evidence type="ECO:0000313" key="8">
    <source>
        <dbReference type="EMBL" id="KAL2784690.1"/>
    </source>
</evidence>
<proteinExistence type="predicted"/>
<organism evidence="8 9">
    <name type="scientific">Aspergillus keveii</name>
    <dbReference type="NCBI Taxonomy" id="714993"/>
    <lineage>
        <taxon>Eukaryota</taxon>
        <taxon>Fungi</taxon>
        <taxon>Dikarya</taxon>
        <taxon>Ascomycota</taxon>
        <taxon>Pezizomycotina</taxon>
        <taxon>Eurotiomycetes</taxon>
        <taxon>Eurotiomycetidae</taxon>
        <taxon>Eurotiales</taxon>
        <taxon>Aspergillaceae</taxon>
        <taxon>Aspergillus</taxon>
        <taxon>Aspergillus subgen. Nidulantes</taxon>
    </lineage>
</organism>
<feature type="transmembrane region" description="Helical" evidence="7">
    <location>
        <begin position="329"/>
        <end position="349"/>
    </location>
</feature>
<keyword evidence="5 7" id="KW-0472">Membrane</keyword>
<evidence type="ECO:0000256" key="2">
    <source>
        <dbReference type="ARBA" id="ARBA00022448"/>
    </source>
</evidence>
<protein>
    <submittedName>
        <fullName evidence="8">Major facilitator superfamily domain-containing protein</fullName>
    </submittedName>
</protein>
<feature type="compositionally biased region" description="Basic and acidic residues" evidence="6">
    <location>
        <begin position="23"/>
        <end position="32"/>
    </location>
</feature>
<accession>A0ABR4FN61</accession>
<feature type="transmembrane region" description="Helical" evidence="7">
    <location>
        <begin position="450"/>
        <end position="472"/>
    </location>
</feature>
<name>A0ABR4FN61_9EURO</name>
<comment type="subcellular location">
    <subcellularLocation>
        <location evidence="1">Membrane</location>
        <topology evidence="1">Multi-pass membrane protein</topology>
    </subcellularLocation>
</comment>
<feature type="transmembrane region" description="Helical" evidence="7">
    <location>
        <begin position="227"/>
        <end position="248"/>
    </location>
</feature>
<gene>
    <name evidence="8" type="ORF">BJX66DRAFT_348113</name>
</gene>
<evidence type="ECO:0000256" key="5">
    <source>
        <dbReference type="ARBA" id="ARBA00023136"/>
    </source>
</evidence>
<comment type="caution">
    <text evidence="8">The sequence shown here is derived from an EMBL/GenBank/DDBJ whole genome shotgun (WGS) entry which is preliminary data.</text>
</comment>
<feature type="transmembrane region" description="Helical" evidence="7">
    <location>
        <begin position="194"/>
        <end position="215"/>
    </location>
</feature>